<dbReference type="FunFam" id="3.40.50.200:FF:000043">
    <property type="entry name" value="Peptidase S8"/>
    <property type="match status" value="1"/>
</dbReference>
<feature type="active site" description="Charge relay system" evidence="5 6">
    <location>
        <position position="216"/>
    </location>
</feature>
<keyword evidence="4 6" id="KW-0720">Serine protease</keyword>
<accession>A0A1H9JT60</accession>
<evidence type="ECO:0000256" key="2">
    <source>
        <dbReference type="ARBA" id="ARBA00022670"/>
    </source>
</evidence>
<dbReference type="SUPFAM" id="SSF49899">
    <property type="entry name" value="Concanavalin A-like lectins/glucanases"/>
    <property type="match status" value="1"/>
</dbReference>
<evidence type="ECO:0000259" key="9">
    <source>
        <dbReference type="Pfam" id="PF00082"/>
    </source>
</evidence>
<proteinExistence type="inferred from homology"/>
<dbReference type="InterPro" id="IPR000209">
    <property type="entry name" value="Peptidase_S8/S53_dom"/>
</dbReference>
<feature type="chain" id="PRO_5011738095" evidence="8">
    <location>
        <begin position="30"/>
        <end position="1390"/>
    </location>
</feature>
<dbReference type="EMBL" id="FOES01000033">
    <property type="protein sequence ID" value="SEQ90096.1"/>
    <property type="molecule type" value="Genomic_DNA"/>
</dbReference>
<dbReference type="Pfam" id="PF00082">
    <property type="entry name" value="Peptidase_S8"/>
    <property type="match status" value="1"/>
</dbReference>
<dbReference type="InterPro" id="IPR013320">
    <property type="entry name" value="ConA-like_dom_sf"/>
</dbReference>
<dbReference type="Pfam" id="PF09136">
    <property type="entry name" value="Glucodextran_B"/>
    <property type="match status" value="3"/>
</dbReference>
<dbReference type="InterPro" id="IPR036852">
    <property type="entry name" value="Peptidase_S8/S53_dom_sf"/>
</dbReference>
<dbReference type="InterPro" id="IPR015500">
    <property type="entry name" value="Peptidase_S8_subtilisin-rel"/>
</dbReference>
<keyword evidence="8" id="KW-0732">Signal</keyword>
<dbReference type="SUPFAM" id="SSF52743">
    <property type="entry name" value="Subtilisin-like"/>
    <property type="match status" value="1"/>
</dbReference>
<dbReference type="InterPro" id="IPR008969">
    <property type="entry name" value="CarboxyPept-like_regulatory"/>
</dbReference>
<evidence type="ECO:0000256" key="1">
    <source>
        <dbReference type="ARBA" id="ARBA00011073"/>
    </source>
</evidence>
<dbReference type="InterPro" id="IPR022398">
    <property type="entry name" value="Peptidase_S8_His-AS"/>
</dbReference>
<feature type="signal peptide" evidence="8">
    <location>
        <begin position="1"/>
        <end position="29"/>
    </location>
</feature>
<dbReference type="PROSITE" id="PS51892">
    <property type="entry name" value="SUBTILASE"/>
    <property type="match status" value="1"/>
</dbReference>
<reference evidence="10 11" key="1">
    <citation type="submission" date="2016-10" db="EMBL/GenBank/DDBJ databases">
        <authorList>
            <person name="de Groot N.N."/>
        </authorList>
    </citation>
    <scope>NUCLEOTIDE SEQUENCE [LARGE SCALE GENOMIC DNA]</scope>
    <source>
        <strain evidence="10 11">DSM 21633</strain>
    </source>
</reference>
<dbReference type="RefSeq" id="WP_091774721.1">
    <property type="nucleotide sequence ID" value="NZ_FOES01000033.1"/>
</dbReference>
<keyword evidence="2 6" id="KW-0645">Protease</keyword>
<dbReference type="InterPro" id="IPR023828">
    <property type="entry name" value="Peptidase_S8_Ser-AS"/>
</dbReference>
<dbReference type="InterPro" id="IPR013783">
    <property type="entry name" value="Ig-like_fold"/>
</dbReference>
<keyword evidence="3 6" id="KW-0378">Hydrolase</keyword>
<sequence length="1390" mass="151411">MKQGLRGMLFLVSTLMLVLNTFLPPVSVADTSKNSNQNSLQQTSTNKVDSKVKEQMDTSETLSVIIILNDQIDATNIMKQANNHASEKSELGLNKKHMVRSEILTELKANAHQTQAPLLELLGQEKQKGKVKNYKSFHVINAVSFTGAKEVVEKIASFKEVKQIYLDEERHLVTDTNETIPSSDGNDVQWNVNQVLAPQAWELGIDGAGAVIASIDSGVQWDHPALKEKYRGYNAAKETVDHQYSFFDAVSGQAESYDDNGHGTHVTGTMVGSEPDGTNKIGVAPRAKWIAAKAFDENGSGSDSDILEAAEWIMAPGGRVDMAPDVVNNSWSGGPGINEWFLEVVQTWRSYGIFPVFAAGNASILDPNGPGTIASPANYPESFAVGAVDDENELADFSFQGPSPYGEIKPELTAPGVNIRSTLPNGEYGDKSGTSMAAPHIAGAVALLRQANANVTVNEIEQILIETATPLTDRDFPETPNNGYGYGLLNAYDAVLSETQGMGTIKGNVTIEGEDTEDPVYTHTPISEISEGLPIDLTVQASDNVSVESVELAYKLNDGEWNHVSAERISGNYLDGEYLATIPAGVTESGTLTYQWTITDYAGNTVMSEEYIVTVLESLTIGYFEDFETEPANWTIVGENPNWEWGTPTSGPSGAASGEKVYATNLSGDYSSGMREMLVMPPIVLPDGEAYLQYNQWYSFEQSEYTGTAYDYGYVMVSTNGQDWTELSMVKGDSETWIDAQVDLSDYAGQGIYIAFYTYSDFSTEKPGWYIDDVALSATSKGESENTNSEPATVDTSDFASINSELEEENSLTLLPIEAQVSVLETGRSVVTNPQNGSYTLRHPAGEFNVVAESYGYHSQTETIEIVDDEEVTTNFTLEEKARGAITGVITDELTGEPVEGAKVYLVEDANIEPVETNSDGSFSLTAYEGTYTLKVSDPMHYPNTSEVTVEGDEEFVQNITLSPIVGTSETIAYDDGTAEALNYMYTAGNGWAVKMSLADGKNRAVLTGGYYKFDGGDRPDPGGTEFLVEVYDSTGPNGLPGEKIAGPFEAEAIRSDTDWTFIDLSGEEIIVEDDFYLAYIQKEGYPYTPAINRDTSSEPSERNYSYVDGEWKQTPPSDGNYMIRAVVAYDEAVPDITSPVNNLYTAEDTITVEGKAEPNTEIHLYNNESEIAVVSSTDDGIFSAEISLTEGLNVITARATQGKNLTRPSNQVEVILDTLSPNVSISSPQDGEQFNTTSVTVQAEVEEENLEEVTINDSEATFVDGKYEADLTLEQGENTVSVIARDKAGNETTQTITVNIDSVAPIITIESPEDGETTHKKSIEIRGQVSDANLDFLRVNGKNTKVKNNSFRTNVKLEDGENIIMIQSKDTFGNETWEQIKVNYENGNK</sequence>
<evidence type="ECO:0000256" key="7">
    <source>
        <dbReference type="SAM" id="MobiDB-lite"/>
    </source>
</evidence>
<dbReference type="SUPFAM" id="SSF49464">
    <property type="entry name" value="Carboxypeptidase regulatory domain-like"/>
    <property type="match status" value="2"/>
</dbReference>
<dbReference type="InterPro" id="IPR033857">
    <property type="entry name" value="Bacillopeptidase_F"/>
</dbReference>
<evidence type="ECO:0000256" key="6">
    <source>
        <dbReference type="PROSITE-ProRule" id="PRU01240"/>
    </source>
</evidence>
<dbReference type="Pfam" id="PF20773">
    <property type="entry name" value="InhA-like_MAM"/>
    <property type="match status" value="1"/>
</dbReference>
<dbReference type="Gene3D" id="2.60.40.10">
    <property type="entry name" value="Immunoglobulins"/>
    <property type="match status" value="4"/>
</dbReference>
<evidence type="ECO:0000256" key="4">
    <source>
        <dbReference type="ARBA" id="ARBA00022825"/>
    </source>
</evidence>
<dbReference type="STRING" id="571933.SAMN05216362_1335"/>
<protein>
    <submittedName>
        <fullName evidence="10">Bacillopeptidase F</fullName>
    </submittedName>
</protein>
<name>A0A1H9JT60_9BACI</name>
<dbReference type="Gene3D" id="2.60.120.200">
    <property type="match status" value="1"/>
</dbReference>
<feature type="compositionally biased region" description="Polar residues" evidence="7">
    <location>
        <begin position="31"/>
        <end position="47"/>
    </location>
</feature>
<gene>
    <name evidence="10" type="ORF">SAMN05216362_1335</name>
</gene>
<dbReference type="PANTHER" id="PTHR43399">
    <property type="entry name" value="SUBTILISIN-RELATED"/>
    <property type="match status" value="1"/>
</dbReference>
<evidence type="ECO:0000313" key="10">
    <source>
        <dbReference type="EMBL" id="SEQ90096.1"/>
    </source>
</evidence>
<feature type="domain" description="Peptidase S8/S53" evidence="9">
    <location>
        <begin position="207"/>
        <end position="487"/>
    </location>
</feature>
<dbReference type="CDD" id="cd07481">
    <property type="entry name" value="Peptidases_S8_BacillopeptidaseF-like"/>
    <property type="match status" value="1"/>
</dbReference>
<dbReference type="OrthoDB" id="9798386at2"/>
<dbReference type="Gene3D" id="3.40.50.200">
    <property type="entry name" value="Peptidase S8/S53 domain"/>
    <property type="match status" value="1"/>
</dbReference>
<dbReference type="InterPro" id="IPR051048">
    <property type="entry name" value="Peptidase_S8/S53_subtilisin"/>
</dbReference>
<comment type="similarity">
    <text evidence="1 6">Belongs to the peptidase S8 family.</text>
</comment>
<feature type="active site" description="Charge relay system" evidence="5 6">
    <location>
        <position position="435"/>
    </location>
</feature>
<dbReference type="GO" id="GO:0006508">
    <property type="term" value="P:proteolysis"/>
    <property type="evidence" value="ECO:0007669"/>
    <property type="project" value="UniProtKB-KW"/>
</dbReference>
<dbReference type="PANTHER" id="PTHR43399:SF4">
    <property type="entry name" value="CELL WALL-ASSOCIATED PROTEASE"/>
    <property type="match status" value="1"/>
</dbReference>
<feature type="active site" description="Charge relay system" evidence="5 6">
    <location>
        <position position="262"/>
    </location>
</feature>
<dbReference type="PROSITE" id="PS00137">
    <property type="entry name" value="SUBTILASE_HIS"/>
    <property type="match status" value="1"/>
</dbReference>
<organism evidence="10 11">
    <name type="scientific">Piscibacillus halophilus</name>
    <dbReference type="NCBI Taxonomy" id="571933"/>
    <lineage>
        <taxon>Bacteria</taxon>
        <taxon>Bacillati</taxon>
        <taxon>Bacillota</taxon>
        <taxon>Bacilli</taxon>
        <taxon>Bacillales</taxon>
        <taxon>Bacillaceae</taxon>
        <taxon>Piscibacillus</taxon>
    </lineage>
</organism>
<dbReference type="Pfam" id="PF13620">
    <property type="entry name" value="CarboxypepD_reg"/>
    <property type="match status" value="1"/>
</dbReference>
<evidence type="ECO:0000313" key="11">
    <source>
        <dbReference type="Proteomes" id="UP000199427"/>
    </source>
</evidence>
<evidence type="ECO:0000256" key="8">
    <source>
        <dbReference type="SAM" id="SignalP"/>
    </source>
</evidence>
<dbReference type="PROSITE" id="PS00138">
    <property type="entry name" value="SUBTILASE_SER"/>
    <property type="match status" value="1"/>
</dbReference>
<dbReference type="NCBIfam" id="NF038128">
    <property type="entry name" value="choice_anch_J"/>
    <property type="match status" value="1"/>
</dbReference>
<dbReference type="GO" id="GO:0004252">
    <property type="term" value="F:serine-type endopeptidase activity"/>
    <property type="evidence" value="ECO:0007669"/>
    <property type="project" value="UniProtKB-UniRule"/>
</dbReference>
<keyword evidence="11" id="KW-1185">Reference proteome</keyword>
<dbReference type="Gene3D" id="2.60.40.1120">
    <property type="entry name" value="Carboxypeptidase-like, regulatory domain"/>
    <property type="match status" value="2"/>
</dbReference>
<dbReference type="PRINTS" id="PR00723">
    <property type="entry name" value="SUBTILISIN"/>
</dbReference>
<evidence type="ECO:0000256" key="5">
    <source>
        <dbReference type="PIRSR" id="PIRSR615500-1"/>
    </source>
</evidence>
<dbReference type="Proteomes" id="UP000199427">
    <property type="component" value="Unassembled WGS sequence"/>
</dbReference>
<feature type="region of interest" description="Disordered" evidence="7">
    <location>
        <begin position="31"/>
        <end position="52"/>
    </location>
</feature>
<evidence type="ECO:0000256" key="3">
    <source>
        <dbReference type="ARBA" id="ARBA00022801"/>
    </source>
</evidence>